<dbReference type="AlphaFoldDB" id="A0A0F9FPU7"/>
<dbReference type="EMBL" id="LAZR01029546">
    <property type="protein sequence ID" value="KKL59260.1"/>
    <property type="molecule type" value="Genomic_DNA"/>
</dbReference>
<name>A0A0F9FPU7_9ZZZZ</name>
<feature type="transmembrane region" description="Helical" evidence="1">
    <location>
        <begin position="23"/>
        <end position="43"/>
    </location>
</feature>
<accession>A0A0F9FPU7</accession>
<proteinExistence type="predicted"/>
<evidence type="ECO:0000256" key="1">
    <source>
        <dbReference type="SAM" id="Phobius"/>
    </source>
</evidence>
<gene>
    <name evidence="2" type="ORF">LCGC14_2217130</name>
</gene>
<keyword evidence="1" id="KW-0812">Transmembrane</keyword>
<feature type="non-terminal residue" evidence="2">
    <location>
        <position position="616"/>
    </location>
</feature>
<sequence length="616" mass="71795">YFFKTDTPTQELRSSIKIISPNFLMKLLFCSFIAVLSGIFLALFKTPLLYILLIDVALIGFLIFLWFRESLFLLFRKKSFKNYRVVNPFNNCIFFKYRGISDTLFGYLNNNLLIGIKMFNLTFAFPPSYCRNDKFIRSIMSQKVSFGYTSINVPITFSTFYKEGLEFMTEKAKYNLLRSHWRVQTTLDGINWLAMRSGVWRTMLNISAIEFARTQSLDKQDILRLEERLTSKAEILHSSFNMNFFNYGLVQLRKERLIMGVMCEILKNNEFTLTGTHLSNVFFQGKTLIYLTDIVDELKKGITTRIASEFNTPLSLENNIIIGNTINTEIFEEELPFGFTTEQVQNILISNGTFSHRELFTMKLVSELVKNDKSALIFDFRGTWSKLITHFQGTQFEDKFLYFKLGSAFRLDPLKSDIPYDKGNVDFLDYMFDTYAMAFKKDQRTVDMVKSTIRQNPNIDMTSFNLKLINQQNWEKSPGSDSLISLFGDFTQQDEQYLYIAPSQPSGPITFKDFIKDEKTVIVDLSISNDYTKQIFLAFLIVSKIIHYIKNAEATEYHAKIITIPHIDMFFESFFIDRKSDYGKINKFLDPLKEKGFGFIFSANQAHYLHANLINY</sequence>
<keyword evidence="1" id="KW-0472">Membrane</keyword>
<feature type="transmembrane region" description="Helical" evidence="1">
    <location>
        <begin position="49"/>
        <end position="67"/>
    </location>
</feature>
<keyword evidence="1" id="KW-1133">Transmembrane helix</keyword>
<organism evidence="2">
    <name type="scientific">marine sediment metagenome</name>
    <dbReference type="NCBI Taxonomy" id="412755"/>
    <lineage>
        <taxon>unclassified sequences</taxon>
        <taxon>metagenomes</taxon>
        <taxon>ecological metagenomes</taxon>
    </lineage>
</organism>
<evidence type="ECO:0000313" key="2">
    <source>
        <dbReference type="EMBL" id="KKL59260.1"/>
    </source>
</evidence>
<reference evidence="2" key="1">
    <citation type="journal article" date="2015" name="Nature">
        <title>Complex archaea that bridge the gap between prokaryotes and eukaryotes.</title>
        <authorList>
            <person name="Spang A."/>
            <person name="Saw J.H."/>
            <person name="Jorgensen S.L."/>
            <person name="Zaremba-Niedzwiedzka K."/>
            <person name="Martijn J."/>
            <person name="Lind A.E."/>
            <person name="van Eijk R."/>
            <person name="Schleper C."/>
            <person name="Guy L."/>
            <person name="Ettema T.J."/>
        </authorList>
    </citation>
    <scope>NUCLEOTIDE SEQUENCE</scope>
</reference>
<feature type="non-terminal residue" evidence="2">
    <location>
        <position position="1"/>
    </location>
</feature>
<protein>
    <submittedName>
        <fullName evidence="2">Uncharacterized protein</fullName>
    </submittedName>
</protein>
<comment type="caution">
    <text evidence="2">The sequence shown here is derived from an EMBL/GenBank/DDBJ whole genome shotgun (WGS) entry which is preliminary data.</text>
</comment>